<dbReference type="EMBL" id="JBEPNJ010000003">
    <property type="protein sequence ID" value="MET3771574.1"/>
    <property type="molecule type" value="Genomic_DNA"/>
</dbReference>
<protein>
    <submittedName>
        <fullName evidence="1">G3E family GTPase</fullName>
    </submittedName>
</protein>
<organism evidence="1 2">
    <name type="scientific">Arthrobacter nitrophenolicus</name>
    <dbReference type="NCBI Taxonomy" id="683150"/>
    <lineage>
        <taxon>Bacteria</taxon>
        <taxon>Bacillati</taxon>
        <taxon>Actinomycetota</taxon>
        <taxon>Actinomycetes</taxon>
        <taxon>Micrococcales</taxon>
        <taxon>Micrococcaceae</taxon>
        <taxon>Arthrobacter</taxon>
    </lineage>
</organism>
<name>A0ACC6TCY6_9MICC</name>
<proteinExistence type="predicted"/>
<comment type="caution">
    <text evidence="1">The sequence shown here is derived from an EMBL/GenBank/DDBJ whole genome shotgun (WGS) entry which is preliminary data.</text>
</comment>
<evidence type="ECO:0000313" key="1">
    <source>
        <dbReference type="EMBL" id="MET3771574.1"/>
    </source>
</evidence>
<gene>
    <name evidence="1" type="ORF">ABIC98_001209</name>
</gene>
<keyword evidence="2" id="KW-1185">Reference proteome</keyword>
<accession>A0ACC6TCY6</accession>
<sequence length="339" mass="35799">MHLIVVSSLDALCRREACGDLAAEHPGSLVVFHDLLENGLVIRRVFDAAGPVEYEETILEHGGLSCAVRLDLVPAIDRLAASAQGPIIIGLPPAVPASVAVTALNRGLSRPATVSSAIIALAPDALEDHIWDPHTLFESGFTPVADDERTPGEFLLGELAFADTVLVAEPDIVPADPAGRERGLHLLRELAPHAHRAAGTIQVRRSAANAAASPFVTVVQRMDRPLHPGRFRQVLGTLAEGCCVLQGHLWVASAPECRIAIQGIGPRVWLENTGKWPEEPAATEQAGRAPGPAATVLAATGEGLDPAEFERLLRDCELTDDELAAGAVLSDPFALRPAS</sequence>
<evidence type="ECO:0000313" key="2">
    <source>
        <dbReference type="Proteomes" id="UP001549207"/>
    </source>
</evidence>
<reference evidence="1" key="1">
    <citation type="submission" date="2024-06" db="EMBL/GenBank/DDBJ databases">
        <title>Genomic Encyclopedia of Type Strains, Phase IV (KMG-IV): sequencing the most valuable type-strain genomes for metagenomic binning, comparative biology and taxonomic classification.</title>
        <authorList>
            <person name="Goeker M."/>
        </authorList>
    </citation>
    <scope>NUCLEOTIDE SEQUENCE</scope>
    <source>
        <strain evidence="1">SJCon</strain>
    </source>
</reference>
<dbReference type="Proteomes" id="UP001549207">
    <property type="component" value="Unassembled WGS sequence"/>
</dbReference>